<gene>
    <name evidence="4" type="ORF">BMOU_0707</name>
</gene>
<dbReference type="GeneID" id="97503205"/>
<protein>
    <submittedName>
        <fullName evidence="4">Glycosyltransferase family 2</fullName>
    </submittedName>
</protein>
<comment type="caution">
    <text evidence="4">The sequence shown here is derived from an EMBL/GenBank/DDBJ whole genome shotgun (WGS) entry which is preliminary data.</text>
</comment>
<dbReference type="PANTHER" id="PTHR22916">
    <property type="entry name" value="GLYCOSYLTRANSFERASE"/>
    <property type="match status" value="1"/>
</dbReference>
<name>W4NA29_9BIFI</name>
<dbReference type="SUPFAM" id="SSF53448">
    <property type="entry name" value="Nucleotide-diphospho-sugar transferases"/>
    <property type="match status" value="1"/>
</dbReference>
<evidence type="ECO:0000259" key="3">
    <source>
        <dbReference type="Pfam" id="PF00535"/>
    </source>
</evidence>
<dbReference type="PANTHER" id="PTHR22916:SF51">
    <property type="entry name" value="GLYCOSYLTRANSFERASE EPSH-RELATED"/>
    <property type="match status" value="1"/>
</dbReference>
<evidence type="ECO:0000256" key="1">
    <source>
        <dbReference type="ARBA" id="ARBA00022676"/>
    </source>
</evidence>
<accession>W4NA29</accession>
<dbReference type="Pfam" id="PF00535">
    <property type="entry name" value="Glycos_transf_2"/>
    <property type="match status" value="1"/>
</dbReference>
<feature type="domain" description="Glycosyltransferase 2-like" evidence="3">
    <location>
        <begin position="5"/>
        <end position="176"/>
    </location>
</feature>
<dbReference type="GO" id="GO:0016757">
    <property type="term" value="F:glycosyltransferase activity"/>
    <property type="evidence" value="ECO:0007669"/>
    <property type="project" value="UniProtKB-KW"/>
</dbReference>
<keyword evidence="2 4" id="KW-0808">Transferase</keyword>
<dbReference type="EMBL" id="AZMV01000002">
    <property type="protein sequence ID" value="ETY71968.1"/>
    <property type="molecule type" value="Genomic_DNA"/>
</dbReference>
<dbReference type="eggNOG" id="COG1216">
    <property type="taxonomic scope" value="Bacteria"/>
</dbReference>
<dbReference type="AlphaFoldDB" id="W4NA29"/>
<evidence type="ECO:0000313" key="5">
    <source>
        <dbReference type="Proteomes" id="UP000019155"/>
    </source>
</evidence>
<keyword evidence="5" id="KW-1185">Reference proteome</keyword>
<dbReference type="Gene3D" id="3.90.550.10">
    <property type="entry name" value="Spore Coat Polysaccharide Biosynthesis Protein SpsA, Chain A"/>
    <property type="match status" value="1"/>
</dbReference>
<evidence type="ECO:0000256" key="2">
    <source>
        <dbReference type="ARBA" id="ARBA00022679"/>
    </source>
</evidence>
<dbReference type="RefSeq" id="WP_235143680.1">
    <property type="nucleotide sequence ID" value="NZ_AZMV01000002.1"/>
</dbReference>
<evidence type="ECO:0000313" key="4">
    <source>
        <dbReference type="EMBL" id="ETY71968.1"/>
    </source>
</evidence>
<keyword evidence="1" id="KW-0328">Glycosyltransferase</keyword>
<dbReference type="InterPro" id="IPR029044">
    <property type="entry name" value="Nucleotide-diphossugar_trans"/>
</dbReference>
<dbReference type="Proteomes" id="UP000019155">
    <property type="component" value="Unassembled WGS sequence"/>
</dbReference>
<dbReference type="STRING" id="1435051.BMOU_0707"/>
<reference evidence="4 5" key="1">
    <citation type="journal article" date="2014" name="Genome Announc.">
        <title>The Genome Sequence of Bifidobacterium moukalabense DSM 27321 Highlights the Close Phylogenetic Relatedness with the Bifidobacterium dentium Taxon.</title>
        <authorList>
            <person name="Lugli G.A."/>
            <person name="Duranti S."/>
            <person name="Milani C."/>
            <person name="Turroni F."/>
            <person name="Viappiani A."/>
            <person name="Mangifesta M."/>
            <person name="van Sinderen D."/>
            <person name="Ventura M."/>
        </authorList>
    </citation>
    <scope>NUCLEOTIDE SEQUENCE [LARGE SCALE GENOMIC DNA]</scope>
    <source>
        <strain evidence="4 5">DSM 27321</strain>
    </source>
</reference>
<organism evidence="4 5">
    <name type="scientific">Bifidobacterium moukalabense DSM 27321</name>
    <dbReference type="NCBI Taxonomy" id="1435051"/>
    <lineage>
        <taxon>Bacteria</taxon>
        <taxon>Bacillati</taxon>
        <taxon>Actinomycetota</taxon>
        <taxon>Actinomycetes</taxon>
        <taxon>Bifidobacteriales</taxon>
        <taxon>Bifidobacteriaceae</taxon>
        <taxon>Bifidobacterium</taxon>
    </lineage>
</organism>
<proteinExistence type="predicted"/>
<dbReference type="CDD" id="cd00761">
    <property type="entry name" value="Glyco_tranf_GTA_type"/>
    <property type="match status" value="1"/>
</dbReference>
<dbReference type="InterPro" id="IPR001173">
    <property type="entry name" value="Glyco_trans_2-like"/>
</dbReference>
<sequence length="336" mass="38470">MDLVSVIVPVYGVEQYLDRCVRSVVNQSYRHLEIILVDDGSMDRCPAICDTWAGRDPRIRVIHKSNGGLSSARNAGLDVAGGEFIAFVDGDDYVDPEYVSTMIGAVQDVHADLAMCSVFHEDADGNAIAQMVPVHRREYAPVTDVRRTCPGMDCMRQRGDENGADNVVAWNKLYRRSLWEDIRYPLGKLHEDEFVTYRILARVGIAVLLPDRLYHYVERAGSIMHTKYTLRSLDIIEALIGKVRFLLAEGVTDLVPVFFSQLKDSIYRARQLDWSDKQVRMRLKALFRLFRTIPWSIIRYLPLKDQVNYIGTRICPFLFWKRKTYGGKSVVEEDAQ</sequence>